<accession>A0ABP7G9M8</accession>
<reference evidence="3" key="1">
    <citation type="journal article" date="2019" name="Int. J. Syst. Evol. Microbiol.">
        <title>The Global Catalogue of Microorganisms (GCM) 10K type strain sequencing project: providing services to taxonomists for standard genome sequencing and annotation.</title>
        <authorList>
            <consortium name="The Broad Institute Genomics Platform"/>
            <consortium name="The Broad Institute Genome Sequencing Center for Infectious Disease"/>
            <person name="Wu L."/>
            <person name="Ma J."/>
        </authorList>
    </citation>
    <scope>NUCLEOTIDE SEQUENCE [LARGE SCALE GENOMIC DNA]</scope>
    <source>
        <strain evidence="3">JCM 30846</strain>
    </source>
</reference>
<dbReference type="Proteomes" id="UP001499884">
    <property type="component" value="Unassembled WGS sequence"/>
</dbReference>
<evidence type="ECO:0000256" key="1">
    <source>
        <dbReference type="SAM" id="SignalP"/>
    </source>
</evidence>
<evidence type="ECO:0008006" key="4">
    <source>
        <dbReference type="Google" id="ProtNLM"/>
    </source>
</evidence>
<feature type="chain" id="PRO_5046106372" description="CYTH domain-containing protein" evidence="1">
    <location>
        <begin position="38"/>
        <end position="296"/>
    </location>
</feature>
<keyword evidence="3" id="KW-1185">Reference proteome</keyword>
<dbReference type="EMBL" id="BAABEP010000081">
    <property type="protein sequence ID" value="GAA3759408.1"/>
    <property type="molecule type" value="Genomic_DNA"/>
</dbReference>
<organism evidence="2 3">
    <name type="scientific">Streptomyces tremellae</name>
    <dbReference type="NCBI Taxonomy" id="1124239"/>
    <lineage>
        <taxon>Bacteria</taxon>
        <taxon>Bacillati</taxon>
        <taxon>Actinomycetota</taxon>
        <taxon>Actinomycetes</taxon>
        <taxon>Kitasatosporales</taxon>
        <taxon>Streptomycetaceae</taxon>
        <taxon>Streptomyces</taxon>
    </lineage>
</organism>
<gene>
    <name evidence="2" type="ORF">GCM10023082_62340</name>
</gene>
<proteinExistence type="predicted"/>
<comment type="caution">
    <text evidence="2">The sequence shown here is derived from an EMBL/GenBank/DDBJ whole genome shotgun (WGS) entry which is preliminary data.</text>
</comment>
<sequence length="296" mass="31254">MTRAHRNAAPRPHRYLRLGVVTAAAALAAAWAQPAPAAEPAKPTVQIKLLLDPAQVLTADGTPLAGAGSALRLGAASGTEAAEYLDSDSRQLHDQGWSVRVRHDDTDDQVKETYKKRYDIAGDGTDANALADALDRAADDSFDAGEDDYDAQVDLSYDKATLDFSDGKKADADGLGSGQLPSPADARDDVVHDLPGKLDDLGAKNFAKDVLAGAHIYGPVVQTDYPATVAGHTAELQVTPMRGTPADSPYWVELSADATTLAQAVALRGDLEDALDAHGWLLPENAFKTEQILASY</sequence>
<keyword evidence="1" id="KW-0732">Signal</keyword>
<evidence type="ECO:0000313" key="3">
    <source>
        <dbReference type="Proteomes" id="UP001499884"/>
    </source>
</evidence>
<name>A0ABP7G9M8_9ACTN</name>
<feature type="signal peptide" evidence="1">
    <location>
        <begin position="1"/>
        <end position="37"/>
    </location>
</feature>
<dbReference type="RefSeq" id="WP_345655059.1">
    <property type="nucleotide sequence ID" value="NZ_BAABEP010000081.1"/>
</dbReference>
<protein>
    <recommendedName>
        <fullName evidence="4">CYTH domain-containing protein</fullName>
    </recommendedName>
</protein>
<evidence type="ECO:0000313" key="2">
    <source>
        <dbReference type="EMBL" id="GAA3759408.1"/>
    </source>
</evidence>